<evidence type="ECO:0000256" key="5">
    <source>
        <dbReference type="ARBA" id="ARBA00023136"/>
    </source>
</evidence>
<protein>
    <submittedName>
        <fullName evidence="8 9">Transmembrane protein 126A</fullName>
    </submittedName>
</protein>
<keyword evidence="3 6" id="KW-1133">Transmembrane helix</keyword>
<sequence length="200" mass="21921">MSSQEPVTSQTMPRGLHVEMLIKNFEKLSNDDRTLFSNGSMYLGVNAGFAGLIANSFFRRLLNVTQGRITSSLPMATLPFLTTVALYNATVTNPLLLGELNCPTCVVVRGALVGVAAAGVYPLILALPVNAGLASRYNTAPMPEKGNIMRYWVNATRPVVRKMSFIFVLQGLFGAYVSKRHFDIYLTLLKMTGTDDELHD</sequence>
<evidence type="ECO:0000256" key="1">
    <source>
        <dbReference type="ARBA" id="ARBA00004225"/>
    </source>
</evidence>
<dbReference type="CTD" id="84233"/>
<evidence type="ECO:0000313" key="8">
    <source>
        <dbReference type="RefSeq" id="XP_012683163.1"/>
    </source>
</evidence>
<keyword evidence="7" id="KW-1185">Reference proteome</keyword>
<dbReference type="GO" id="GO:0032981">
    <property type="term" value="P:mitochondrial respiratory chain complex I assembly"/>
    <property type="evidence" value="ECO:0007669"/>
    <property type="project" value="TreeGrafter"/>
</dbReference>
<keyword evidence="2 6" id="KW-0812">Transmembrane</keyword>
<comment type="subcellular location">
    <subcellularLocation>
        <location evidence="1">Mitochondrion membrane</location>
        <topology evidence="1">Multi-pass membrane protein</topology>
    </subcellularLocation>
</comment>
<dbReference type="OrthoDB" id="6234762at2759"/>
<feature type="transmembrane region" description="Helical" evidence="6">
    <location>
        <begin position="107"/>
        <end position="127"/>
    </location>
</feature>
<accession>A0A6P3VWG5</accession>
<dbReference type="Proteomes" id="UP000515152">
    <property type="component" value="Chromosome 8"/>
</dbReference>
<feature type="transmembrane region" description="Helical" evidence="6">
    <location>
        <begin position="70"/>
        <end position="87"/>
    </location>
</feature>
<dbReference type="GeneTree" id="ENSGT00520000055616"/>
<evidence type="ECO:0000256" key="3">
    <source>
        <dbReference type="ARBA" id="ARBA00022989"/>
    </source>
</evidence>
<dbReference type="Pfam" id="PF07114">
    <property type="entry name" value="TMEM126"/>
    <property type="match status" value="1"/>
</dbReference>
<keyword evidence="5 6" id="KW-0472">Membrane</keyword>
<dbReference type="InterPro" id="IPR009801">
    <property type="entry name" value="TMEM126"/>
</dbReference>
<evidence type="ECO:0000313" key="9">
    <source>
        <dbReference type="RefSeq" id="XP_012683165.1"/>
    </source>
</evidence>
<proteinExistence type="predicted"/>
<dbReference type="AlphaFoldDB" id="A0A6P3VWG5"/>
<evidence type="ECO:0000256" key="4">
    <source>
        <dbReference type="ARBA" id="ARBA00023128"/>
    </source>
</evidence>
<evidence type="ECO:0000313" key="7">
    <source>
        <dbReference type="Proteomes" id="UP000515152"/>
    </source>
</evidence>
<evidence type="ECO:0000256" key="6">
    <source>
        <dbReference type="SAM" id="Phobius"/>
    </source>
</evidence>
<feature type="transmembrane region" description="Helical" evidence="6">
    <location>
        <begin position="39"/>
        <end position="58"/>
    </location>
</feature>
<organism evidence="7 8">
    <name type="scientific">Clupea harengus</name>
    <name type="common">Atlantic herring</name>
    <dbReference type="NCBI Taxonomy" id="7950"/>
    <lineage>
        <taxon>Eukaryota</taxon>
        <taxon>Metazoa</taxon>
        <taxon>Chordata</taxon>
        <taxon>Craniata</taxon>
        <taxon>Vertebrata</taxon>
        <taxon>Euteleostomi</taxon>
        <taxon>Actinopterygii</taxon>
        <taxon>Neopterygii</taxon>
        <taxon>Teleostei</taxon>
        <taxon>Clupei</taxon>
        <taxon>Clupeiformes</taxon>
        <taxon>Clupeoidei</taxon>
        <taxon>Clupeidae</taxon>
        <taxon>Clupea</taxon>
    </lineage>
</organism>
<name>A0A6P3VWG5_CLUHA</name>
<dbReference type="GO" id="GO:0031966">
    <property type="term" value="C:mitochondrial membrane"/>
    <property type="evidence" value="ECO:0007669"/>
    <property type="project" value="UniProtKB-SubCell"/>
</dbReference>
<dbReference type="PANTHER" id="PTHR16296:SF2">
    <property type="entry name" value="TRANSMEMBRANE PROTEIN 126A"/>
    <property type="match status" value="1"/>
</dbReference>
<dbReference type="KEGG" id="char:105900406"/>
<dbReference type="RefSeq" id="XP_012683163.1">
    <property type="nucleotide sequence ID" value="XM_012827709.2"/>
</dbReference>
<dbReference type="GeneID" id="105900406"/>
<dbReference type="PANTHER" id="PTHR16296">
    <property type="entry name" value="UNCHARACTERIZED HYPOTHALAMUS PROTEIN HT007"/>
    <property type="match status" value="1"/>
</dbReference>
<evidence type="ECO:0000256" key="2">
    <source>
        <dbReference type="ARBA" id="ARBA00022692"/>
    </source>
</evidence>
<keyword evidence="4" id="KW-0496">Mitochondrion</keyword>
<reference evidence="8 9" key="1">
    <citation type="submission" date="2025-04" db="UniProtKB">
        <authorList>
            <consortium name="RefSeq"/>
        </authorList>
    </citation>
    <scope>IDENTIFICATION</scope>
</reference>
<dbReference type="RefSeq" id="XP_012683165.1">
    <property type="nucleotide sequence ID" value="XM_012827711.2"/>
</dbReference>
<gene>
    <name evidence="8 9" type="primary">tmem126a</name>
</gene>